<keyword evidence="3 5" id="KW-0808">Transferase</keyword>
<name>A0A4U7BBM3_9BACT</name>
<reference evidence="6 7" key="1">
    <citation type="submission" date="2018-05" db="EMBL/GenBank/DDBJ databases">
        <title>Novel Campyloabacter and Helicobacter Species and Strains.</title>
        <authorList>
            <person name="Mannion A.J."/>
            <person name="Shen Z."/>
            <person name="Fox J.G."/>
        </authorList>
    </citation>
    <scope>NUCLEOTIDE SEQUENCE [LARGE SCALE GENOMIC DNA]</scope>
    <source>
        <strain evidence="7">MIT17-664</strain>
    </source>
</reference>
<dbReference type="PANTHER" id="PTHR11104:SF0">
    <property type="entry name" value="SPBETA PROPHAGE-DERIVED AMINOGLYCOSIDE N(3')-ACETYLTRANSFERASE-LIKE PROTEIN YOKD"/>
    <property type="match status" value="1"/>
</dbReference>
<dbReference type="InterPro" id="IPR028345">
    <property type="entry name" value="Antibiotic_NAT-like"/>
</dbReference>
<evidence type="ECO:0000256" key="2">
    <source>
        <dbReference type="ARBA" id="ARBA00012882"/>
    </source>
</evidence>
<dbReference type="Proteomes" id="UP000308838">
    <property type="component" value="Unassembled WGS sequence"/>
</dbReference>
<dbReference type="Pfam" id="PF02522">
    <property type="entry name" value="Antibiotic_NAT"/>
    <property type="match status" value="1"/>
</dbReference>
<comment type="caution">
    <text evidence="6">The sequence shown here is derived from an EMBL/GenBank/DDBJ whole genome shotgun (WGS) entry which is preliminary data.</text>
</comment>
<comment type="similarity">
    <text evidence="1 5">Belongs to the antibiotic N-acetyltransferase family.</text>
</comment>
<evidence type="ECO:0000256" key="5">
    <source>
        <dbReference type="RuleBase" id="RU365031"/>
    </source>
</evidence>
<evidence type="ECO:0000313" key="6">
    <source>
        <dbReference type="EMBL" id="TKX28693.1"/>
    </source>
</evidence>
<accession>A0A4U7BBM3</accession>
<sequence length="258" mass="30021">MKGLFKYQNKKYTQDDLIKTLYNLGVKKGDIICVHNEIYSFGIPLLPIKDFLNALIECLFETIGENGTLIIPTFTYSFCNNEVYDKLNSKCRVGALGEFFRKQTGVKRTNDPIFSFAIKGAKEDLFLNQEQKSCFDENCLYAILVKNKGKILNFGNKDCFTFGHYPMEKVGVDYRYFKEFKGLIIDEEGQNYHKSIQYYVRELDAYETDEKIIKFLENKSYFNKIAFGGTFLNLIDAQAFYEDLIQAYKQDGHIFRAN</sequence>
<protein>
    <recommendedName>
        <fullName evidence="2 5">Aminoglycoside N(3)-acetyltransferase</fullName>
        <ecNumber evidence="5">2.3.1.-</ecNumber>
    </recommendedName>
</protein>
<dbReference type="InterPro" id="IPR003679">
    <property type="entry name" value="Amioglycoside_AcTrfase"/>
</dbReference>
<dbReference type="GO" id="GO:0046677">
    <property type="term" value="P:response to antibiotic"/>
    <property type="evidence" value="ECO:0007669"/>
    <property type="project" value="UniProtKB-KW"/>
</dbReference>
<dbReference type="GO" id="GO:0046353">
    <property type="term" value="F:aminoglycoside 3-N-acetyltransferase activity"/>
    <property type="evidence" value="ECO:0007669"/>
    <property type="project" value="UniProtKB-EC"/>
</dbReference>
<dbReference type="EMBL" id="NXLZ01000017">
    <property type="protein sequence ID" value="TKX28693.1"/>
    <property type="molecule type" value="Genomic_DNA"/>
</dbReference>
<dbReference type="AlphaFoldDB" id="A0A4U7BBM3"/>
<evidence type="ECO:0000256" key="3">
    <source>
        <dbReference type="ARBA" id="ARBA00022679"/>
    </source>
</evidence>
<comment type="catalytic activity">
    <reaction evidence="5">
        <text>a 2-deoxystreptamine antibiotic + acetyl-CoA = an N(3)-acetyl-2-deoxystreptamine antibiotic + CoA + H(+)</text>
        <dbReference type="Rhea" id="RHEA:12665"/>
        <dbReference type="ChEBI" id="CHEBI:15378"/>
        <dbReference type="ChEBI" id="CHEBI:57287"/>
        <dbReference type="ChEBI" id="CHEBI:57288"/>
        <dbReference type="ChEBI" id="CHEBI:57921"/>
        <dbReference type="ChEBI" id="CHEBI:77452"/>
        <dbReference type="EC" id="2.3.1.81"/>
    </reaction>
</comment>
<dbReference type="PANTHER" id="PTHR11104">
    <property type="entry name" value="AMINOGLYCOSIDE N3-ACETYLTRANSFERASE"/>
    <property type="match status" value="1"/>
</dbReference>
<dbReference type="EC" id="2.3.1.-" evidence="5"/>
<dbReference type="RefSeq" id="WP_137621267.1">
    <property type="nucleotide sequence ID" value="NZ_NXLZ01000017.1"/>
</dbReference>
<gene>
    <name evidence="6" type="ORF">CQA69_08070</name>
</gene>
<evidence type="ECO:0000256" key="1">
    <source>
        <dbReference type="ARBA" id="ARBA00006383"/>
    </source>
</evidence>
<evidence type="ECO:0000313" key="7">
    <source>
        <dbReference type="Proteomes" id="UP000308838"/>
    </source>
</evidence>
<keyword evidence="7" id="KW-1185">Reference proteome</keyword>
<keyword evidence="5" id="KW-0046">Antibiotic resistance</keyword>
<dbReference type="SUPFAM" id="SSF110710">
    <property type="entry name" value="TTHA0583/YokD-like"/>
    <property type="match status" value="1"/>
</dbReference>
<evidence type="ECO:0000256" key="4">
    <source>
        <dbReference type="ARBA" id="ARBA00023315"/>
    </source>
</evidence>
<keyword evidence="4 5" id="KW-0012">Acyltransferase</keyword>
<organism evidence="6 7">
    <name type="scientific">Campylobacter estrildidarum</name>
    <dbReference type="NCBI Taxonomy" id="2510189"/>
    <lineage>
        <taxon>Bacteria</taxon>
        <taxon>Pseudomonadati</taxon>
        <taxon>Campylobacterota</taxon>
        <taxon>Epsilonproteobacteria</taxon>
        <taxon>Campylobacterales</taxon>
        <taxon>Campylobacteraceae</taxon>
        <taxon>Campylobacter</taxon>
    </lineage>
</organism>
<proteinExistence type="inferred from homology"/>
<dbReference type="OrthoDB" id="7330654at2"/>